<evidence type="ECO:0000313" key="1">
    <source>
        <dbReference type="EMBL" id="MCT2592750.1"/>
    </source>
</evidence>
<accession>A0ABT2JZK0</accession>
<reference evidence="1 2" key="1">
    <citation type="submission" date="2021-10" db="EMBL/GenBank/DDBJ databases">
        <title>Streptomyces gossypii sp. nov., isolated from soil collected from cotton field.</title>
        <authorList>
            <person name="Ge X."/>
            <person name="Chen X."/>
            <person name="Liu W."/>
        </authorList>
    </citation>
    <scope>NUCLEOTIDE SEQUENCE [LARGE SCALE GENOMIC DNA]</scope>
    <source>
        <strain evidence="1 2">N2-109</strain>
    </source>
</reference>
<sequence>MSRTVIDLDDDLVAQAAEMLGTTGKRATVNCVLEEFVAAAKRRRFMELLDEGVFDDLADQEVMAWAWR</sequence>
<keyword evidence="2" id="KW-1185">Reference proteome</keyword>
<dbReference type="InterPro" id="IPR019239">
    <property type="entry name" value="VapB_antitoxin"/>
</dbReference>
<organism evidence="1 2">
    <name type="scientific">Streptomyces gossypii</name>
    <dbReference type="NCBI Taxonomy" id="2883101"/>
    <lineage>
        <taxon>Bacteria</taxon>
        <taxon>Bacillati</taxon>
        <taxon>Actinomycetota</taxon>
        <taxon>Actinomycetes</taxon>
        <taxon>Kitasatosporales</taxon>
        <taxon>Streptomycetaceae</taxon>
        <taxon>Streptomyces</taxon>
    </lineage>
</organism>
<name>A0ABT2JZK0_9ACTN</name>
<protein>
    <submittedName>
        <fullName evidence="1">Type II toxin-antitoxin system VapB family antitoxin</fullName>
    </submittedName>
</protein>
<evidence type="ECO:0000313" key="2">
    <source>
        <dbReference type="Proteomes" id="UP001156389"/>
    </source>
</evidence>
<dbReference type="Proteomes" id="UP001156389">
    <property type="component" value="Unassembled WGS sequence"/>
</dbReference>
<gene>
    <name evidence="1" type="ORF">LHJ74_23030</name>
</gene>
<comment type="caution">
    <text evidence="1">The sequence shown here is derived from an EMBL/GenBank/DDBJ whole genome shotgun (WGS) entry which is preliminary data.</text>
</comment>
<dbReference type="EMBL" id="JAJAGO010000011">
    <property type="protein sequence ID" value="MCT2592750.1"/>
    <property type="molecule type" value="Genomic_DNA"/>
</dbReference>
<dbReference type="RefSeq" id="WP_260220077.1">
    <property type="nucleotide sequence ID" value="NZ_JAJAGO010000011.1"/>
</dbReference>
<dbReference type="Pfam" id="PF09957">
    <property type="entry name" value="VapB_antitoxin"/>
    <property type="match status" value="1"/>
</dbReference>
<proteinExistence type="predicted"/>